<evidence type="ECO:0000313" key="3">
    <source>
        <dbReference type="Proteomes" id="UP000697710"/>
    </source>
</evidence>
<dbReference type="EMBL" id="JAGQHR010000845">
    <property type="protein sequence ID" value="MCA9729795.1"/>
    <property type="molecule type" value="Genomic_DNA"/>
</dbReference>
<dbReference type="Pfam" id="PF08308">
    <property type="entry name" value="PEGA"/>
    <property type="match status" value="1"/>
</dbReference>
<proteinExistence type="predicted"/>
<dbReference type="AlphaFoldDB" id="A0A956M1Z9"/>
<feature type="domain" description="PEGA" evidence="1">
    <location>
        <begin position="123"/>
        <end position="163"/>
    </location>
</feature>
<name>A0A956M1Z9_UNCEI</name>
<evidence type="ECO:0000313" key="2">
    <source>
        <dbReference type="EMBL" id="MCA9729795.1"/>
    </source>
</evidence>
<accession>A0A956M1Z9</accession>
<dbReference type="InterPro" id="IPR013229">
    <property type="entry name" value="PEGA"/>
</dbReference>
<dbReference type="Proteomes" id="UP000697710">
    <property type="component" value="Unassembled WGS sequence"/>
</dbReference>
<reference evidence="2" key="1">
    <citation type="submission" date="2020-04" db="EMBL/GenBank/DDBJ databases">
        <authorList>
            <person name="Zhang T."/>
        </authorList>
    </citation>
    <scope>NUCLEOTIDE SEQUENCE</scope>
    <source>
        <strain evidence="2">HKST-UBA01</strain>
    </source>
</reference>
<organism evidence="2 3">
    <name type="scientific">Eiseniibacteriota bacterium</name>
    <dbReference type="NCBI Taxonomy" id="2212470"/>
    <lineage>
        <taxon>Bacteria</taxon>
        <taxon>Candidatus Eiseniibacteriota</taxon>
    </lineage>
</organism>
<protein>
    <submittedName>
        <fullName evidence="2">PEGA domain-containing protein</fullName>
    </submittedName>
</protein>
<evidence type="ECO:0000259" key="1">
    <source>
        <dbReference type="Pfam" id="PF08308"/>
    </source>
</evidence>
<gene>
    <name evidence="2" type="ORF">KC729_19080</name>
</gene>
<dbReference type="PROSITE" id="PS51257">
    <property type="entry name" value="PROKAR_LIPOPROTEIN"/>
    <property type="match status" value="1"/>
</dbReference>
<reference evidence="2" key="2">
    <citation type="journal article" date="2021" name="Microbiome">
        <title>Successional dynamics and alternative stable states in a saline activated sludge microbial community over 9 years.</title>
        <authorList>
            <person name="Wang Y."/>
            <person name="Ye J."/>
            <person name="Ju F."/>
            <person name="Liu L."/>
            <person name="Boyd J.A."/>
            <person name="Deng Y."/>
            <person name="Parks D.H."/>
            <person name="Jiang X."/>
            <person name="Yin X."/>
            <person name="Woodcroft B.J."/>
            <person name="Tyson G.W."/>
            <person name="Hugenholtz P."/>
            <person name="Polz M.F."/>
            <person name="Zhang T."/>
        </authorList>
    </citation>
    <scope>NUCLEOTIDE SEQUENCE</scope>
    <source>
        <strain evidence="2">HKST-UBA01</strain>
    </source>
</reference>
<comment type="caution">
    <text evidence="2">The sequence shown here is derived from an EMBL/GenBank/DDBJ whole genome shotgun (WGS) entry which is preliminary data.</text>
</comment>
<sequence>MRIQLDRPAPRTALLLGAIAACAVWFTACKDEIADPIFGRLDVALTSPTAGGFEGGKIWMGDSLLVADVDRNAYSFVLPVGSARIRFEKDCSEISPSSELEVEIDPGTTRDVRWDVAIADGGVEVTSSMRGAAIALDGEPTGEVTPATLTCLEPGPHTVSVELFGADAVAPKDIDVSSGVQQVSFQLEPLSQSRGAVMEVITATNCPNCGPVDAAAESLWTQTDLFSRGAFSIQIHTRWSIVDVFHTQSTLDRNLYYGDQERQGLPWRITNGMTAARGAGSGNIPNLIQAMRGEVEPFLDGDHGAPIAALYWTNTYRNAGQNVGGTLRVVMLADADAPEDTEVLGLDYKDRLVTFVAIHGRDETFYRVVRNIDSAGTLADLGLLHRGDWVDLDFQFDVSWDTDWTEEGMGLVALVQNLATDEIYQAVHVYLP</sequence>